<keyword evidence="10" id="KW-0503">Monooxygenase</keyword>
<keyword evidence="9" id="KW-0560">Oxidoreductase</keyword>
<feature type="region of interest" description="Disordered" evidence="16">
    <location>
        <begin position="393"/>
        <end position="417"/>
    </location>
</feature>
<dbReference type="AlphaFoldDB" id="A0A5A7S6U6"/>
<reference evidence="17 18" key="1">
    <citation type="submission" date="2019-07" db="EMBL/GenBank/DDBJ databases">
        <title>Rhodococcus cavernicolus sp. nov., isolated from a cave.</title>
        <authorList>
            <person name="Lee S.D."/>
        </authorList>
    </citation>
    <scope>NUCLEOTIDE SEQUENCE [LARGE SCALE GENOMIC DNA]</scope>
    <source>
        <strain evidence="17 18">C1-24</strain>
    </source>
</reference>
<comment type="catalytic activity">
    <reaction evidence="15">
        <text>L-lysine + NADPH + O2 = N(6)-hydroxy-L-lysine + NADP(+) + H2O</text>
        <dbReference type="Rhea" id="RHEA:23228"/>
        <dbReference type="ChEBI" id="CHEBI:15377"/>
        <dbReference type="ChEBI" id="CHEBI:15379"/>
        <dbReference type="ChEBI" id="CHEBI:32551"/>
        <dbReference type="ChEBI" id="CHEBI:57783"/>
        <dbReference type="ChEBI" id="CHEBI:57820"/>
        <dbReference type="ChEBI" id="CHEBI:58349"/>
        <dbReference type="EC" id="1.14.13.59"/>
    </reaction>
</comment>
<evidence type="ECO:0000256" key="11">
    <source>
        <dbReference type="ARBA" id="ARBA00029939"/>
    </source>
</evidence>
<evidence type="ECO:0000256" key="16">
    <source>
        <dbReference type="SAM" id="MobiDB-lite"/>
    </source>
</evidence>
<dbReference type="InterPro" id="IPR025700">
    <property type="entry name" value="Lys/Orn_oxygenase"/>
</dbReference>
<keyword evidence="8" id="KW-0521">NADP</keyword>
<evidence type="ECO:0000256" key="7">
    <source>
        <dbReference type="ARBA" id="ARBA00022827"/>
    </source>
</evidence>
<comment type="pathway">
    <text evidence="2">Siderophore biosynthesis; mycobactin biosynthesis.</text>
</comment>
<comment type="similarity">
    <text evidence="3">Belongs to the lysine N(6)-hydroxylase/L-ornithine N(5)-oxygenase family.</text>
</comment>
<evidence type="ECO:0000256" key="10">
    <source>
        <dbReference type="ARBA" id="ARBA00023033"/>
    </source>
</evidence>
<gene>
    <name evidence="17" type="ORF">FOY51_18495</name>
</gene>
<dbReference type="GO" id="GO:0047091">
    <property type="term" value="F:L-lysine 6-monooxygenase (NADPH) activity"/>
    <property type="evidence" value="ECO:0007669"/>
    <property type="project" value="UniProtKB-EC"/>
</dbReference>
<keyword evidence="6" id="KW-0285">Flavoprotein</keyword>
<dbReference type="EC" id="1.14.13.59" evidence="4"/>
<evidence type="ECO:0000313" key="17">
    <source>
        <dbReference type="EMBL" id="KAA0021596.1"/>
    </source>
</evidence>
<organism evidence="17 18">
    <name type="scientific">Antrihabitans cavernicola</name>
    <dbReference type="NCBI Taxonomy" id="2495913"/>
    <lineage>
        <taxon>Bacteria</taxon>
        <taxon>Bacillati</taxon>
        <taxon>Actinomycetota</taxon>
        <taxon>Actinomycetes</taxon>
        <taxon>Mycobacteriales</taxon>
        <taxon>Nocardiaceae</taxon>
        <taxon>Antrihabitans</taxon>
    </lineage>
</organism>
<accession>A0A5A7S6U6</accession>
<evidence type="ECO:0000256" key="5">
    <source>
        <dbReference type="ARBA" id="ARBA00016406"/>
    </source>
</evidence>
<evidence type="ECO:0000256" key="15">
    <source>
        <dbReference type="ARBA" id="ARBA00048407"/>
    </source>
</evidence>
<evidence type="ECO:0000256" key="4">
    <source>
        <dbReference type="ARBA" id="ARBA00013076"/>
    </source>
</evidence>
<dbReference type="Proteomes" id="UP000322244">
    <property type="component" value="Unassembled WGS sequence"/>
</dbReference>
<evidence type="ECO:0000256" key="12">
    <source>
        <dbReference type="ARBA" id="ARBA00031158"/>
    </source>
</evidence>
<dbReference type="Gene3D" id="3.50.50.60">
    <property type="entry name" value="FAD/NAD(P)-binding domain"/>
    <property type="match status" value="1"/>
</dbReference>
<dbReference type="InterPro" id="IPR036188">
    <property type="entry name" value="FAD/NAD-bd_sf"/>
</dbReference>
<dbReference type="SUPFAM" id="SSF51905">
    <property type="entry name" value="FAD/NAD(P)-binding domain"/>
    <property type="match status" value="2"/>
</dbReference>
<protein>
    <recommendedName>
        <fullName evidence="5">L-lysine N6-monooxygenase MbtG</fullName>
        <ecNumber evidence="4">1.14.13.59</ecNumber>
    </recommendedName>
    <alternativeName>
        <fullName evidence="14">Lysine 6-N-hydroxylase</fullName>
    </alternativeName>
    <alternativeName>
        <fullName evidence="13">Lysine N6-hydroxylase</fullName>
    </alternativeName>
    <alternativeName>
        <fullName evidence="11">Lysine-N-oxygenase</fullName>
    </alternativeName>
    <alternativeName>
        <fullName evidence="12">Mycobactin synthase protein G</fullName>
    </alternativeName>
</protein>
<evidence type="ECO:0000256" key="2">
    <source>
        <dbReference type="ARBA" id="ARBA00005102"/>
    </source>
</evidence>
<evidence type="ECO:0000256" key="1">
    <source>
        <dbReference type="ARBA" id="ARBA00001974"/>
    </source>
</evidence>
<evidence type="ECO:0000256" key="9">
    <source>
        <dbReference type="ARBA" id="ARBA00023002"/>
    </source>
</evidence>
<evidence type="ECO:0000256" key="13">
    <source>
        <dbReference type="ARBA" id="ARBA00032493"/>
    </source>
</evidence>
<name>A0A5A7S6U6_9NOCA</name>
<proteinExistence type="inferred from homology"/>
<evidence type="ECO:0000256" key="3">
    <source>
        <dbReference type="ARBA" id="ARBA00007588"/>
    </source>
</evidence>
<evidence type="ECO:0000256" key="14">
    <source>
        <dbReference type="ARBA" id="ARBA00032738"/>
    </source>
</evidence>
<keyword evidence="7" id="KW-0274">FAD</keyword>
<dbReference type="Pfam" id="PF13434">
    <property type="entry name" value="Lys_Orn_oxgnase"/>
    <property type="match status" value="1"/>
</dbReference>
<comment type="cofactor">
    <cofactor evidence="1">
        <name>FAD</name>
        <dbReference type="ChEBI" id="CHEBI:57692"/>
    </cofactor>
</comment>
<keyword evidence="18" id="KW-1185">Reference proteome</keyword>
<evidence type="ECO:0000313" key="18">
    <source>
        <dbReference type="Proteomes" id="UP000322244"/>
    </source>
</evidence>
<evidence type="ECO:0000256" key="6">
    <source>
        <dbReference type="ARBA" id="ARBA00022630"/>
    </source>
</evidence>
<dbReference type="OrthoDB" id="9149460at2"/>
<evidence type="ECO:0000256" key="8">
    <source>
        <dbReference type="ARBA" id="ARBA00022857"/>
    </source>
</evidence>
<sequence>MRELGLDAPRVVVVESHAVGANWLGIGGWTDGSHRLGTSPEKDIGFPYRSSVVRGHNHRINEKMLGFSWISFLIEHGNYAEWIDRGRPNPQHHRWAGYLQWVAHKIELDLVIGTATAATLDGDRWDVTVESADGTTTQLDADGLMITGPGASGSALSRHPRILSIAEFWDLAGRRELPTALQAAVIGGGETAGSALNELARHDAMTISVISPTATLYSRGESYFENAMFSDPAKWSALSVDQRRDVIRRTDRGVFSIRVLDSLLGDDRIYHLQGRVTGAHSRGDLVELTLHNDSQLEQTHAFDLVVDATGGQPLWFLDLLTPDAVDALELAVGWPTSQEQIESSIGYDLAVQGLTPKLFLPNLAGVAQGPGFPNLSSLGLLSDRVLRSPRLRAASAASADQRHHFVQRGTAENRGDR</sequence>
<comment type="caution">
    <text evidence="17">The sequence shown here is derived from an EMBL/GenBank/DDBJ whole genome shotgun (WGS) entry which is preliminary data.</text>
</comment>
<dbReference type="EMBL" id="VLNY01000009">
    <property type="protein sequence ID" value="KAA0021596.1"/>
    <property type="molecule type" value="Genomic_DNA"/>
</dbReference>